<dbReference type="EMBL" id="SBIQ01000063">
    <property type="protein sequence ID" value="KAF7683679.1"/>
    <property type="molecule type" value="Genomic_DNA"/>
</dbReference>
<reference evidence="2 3" key="1">
    <citation type="submission" date="2019-01" db="EMBL/GenBank/DDBJ databases">
        <title>Genomes sequencing and comparative genomics of infectious freshwater microsporidia, Cucumispora dikerogammari and Thelohania contejeani.</title>
        <authorList>
            <person name="Cormier A."/>
            <person name="Giraud I."/>
            <person name="Wattier R."/>
            <person name="Teixeira M."/>
            <person name="Grandjean F."/>
            <person name="Rigaud T."/>
            <person name="Cordaux R."/>
        </authorList>
    </citation>
    <scope>NUCLEOTIDE SEQUENCE [LARGE SCALE GENOMIC DNA]</scope>
    <source>
        <strain evidence="2">T1</strain>
        <tissue evidence="2">Spores</tissue>
    </source>
</reference>
<proteinExistence type="predicted"/>
<comment type="caution">
    <text evidence="2">The sequence shown here is derived from an EMBL/GenBank/DDBJ whole genome shotgun (WGS) entry which is preliminary data.</text>
</comment>
<name>A0ABQ7HZW3_9MICR</name>
<dbReference type="Proteomes" id="UP001516464">
    <property type="component" value="Unassembled WGS sequence"/>
</dbReference>
<feature type="compositionally biased region" description="Basic and acidic residues" evidence="1">
    <location>
        <begin position="121"/>
        <end position="147"/>
    </location>
</feature>
<feature type="region of interest" description="Disordered" evidence="1">
    <location>
        <begin position="121"/>
        <end position="174"/>
    </location>
</feature>
<evidence type="ECO:0000256" key="1">
    <source>
        <dbReference type="SAM" id="MobiDB-lite"/>
    </source>
</evidence>
<accession>A0ABQ7HZW3</accession>
<sequence length="174" mass="18847">MIIFSVVRSGQKTFEDGEENKIMVELAPADKKTMKLSPICTDVASEAFRNKLLPWLNISIFKSTAPAANDPLPETVRATTASAFHNAAINASMSEGSLVHPFMMGSIAKTIGADPGILCKEETSEKQKSNPETSDKPETKEEAKPESSSEDESDEEKKNKEGSTALKVTKSVKI</sequence>
<gene>
    <name evidence="2" type="ORF">TCON_1117</name>
</gene>
<evidence type="ECO:0000313" key="3">
    <source>
        <dbReference type="Proteomes" id="UP001516464"/>
    </source>
</evidence>
<evidence type="ECO:0000313" key="2">
    <source>
        <dbReference type="EMBL" id="KAF7683679.1"/>
    </source>
</evidence>
<organism evidence="2 3">
    <name type="scientific">Astathelohania contejeani</name>
    <dbReference type="NCBI Taxonomy" id="164912"/>
    <lineage>
        <taxon>Eukaryota</taxon>
        <taxon>Fungi</taxon>
        <taxon>Fungi incertae sedis</taxon>
        <taxon>Microsporidia</taxon>
        <taxon>Astathelohaniidae</taxon>
        <taxon>Astathelohania</taxon>
    </lineage>
</organism>
<protein>
    <submittedName>
        <fullName evidence="2">Uncharacterized protein</fullName>
    </submittedName>
</protein>
<keyword evidence="3" id="KW-1185">Reference proteome</keyword>